<dbReference type="Pfam" id="PF02954">
    <property type="entry name" value="HTH_8"/>
    <property type="match status" value="1"/>
</dbReference>
<dbReference type="EMBL" id="UGQT01000001">
    <property type="protein sequence ID" value="STZ61222.1"/>
    <property type="molecule type" value="Genomic_DNA"/>
</dbReference>
<dbReference type="PROSITE" id="PS50045">
    <property type="entry name" value="SIGMA54_INTERACT_4"/>
    <property type="match status" value="1"/>
</dbReference>
<accession>A0A378TK87</accession>
<dbReference type="Proteomes" id="UP000254978">
    <property type="component" value="Unassembled WGS sequence"/>
</dbReference>
<dbReference type="SUPFAM" id="SSF52540">
    <property type="entry name" value="P-loop containing nucleoside triphosphate hydrolases"/>
    <property type="match status" value="1"/>
</dbReference>
<keyword evidence="8" id="KW-1185">Reference proteome</keyword>
<evidence type="ECO:0000256" key="2">
    <source>
        <dbReference type="ARBA" id="ARBA00022840"/>
    </source>
</evidence>
<dbReference type="InterPro" id="IPR058031">
    <property type="entry name" value="AAA_lid_NorR"/>
</dbReference>
<keyword evidence="2" id="KW-0067">ATP-binding</keyword>
<dbReference type="Pfam" id="PF25601">
    <property type="entry name" value="AAA_lid_14"/>
    <property type="match status" value="1"/>
</dbReference>
<keyword evidence="1" id="KW-0547">Nucleotide-binding</keyword>
<keyword evidence="4" id="KW-0238">DNA-binding</keyword>
<evidence type="ECO:0000259" key="6">
    <source>
        <dbReference type="PROSITE" id="PS50045"/>
    </source>
</evidence>
<evidence type="ECO:0000256" key="3">
    <source>
        <dbReference type="ARBA" id="ARBA00023015"/>
    </source>
</evidence>
<evidence type="ECO:0000313" key="7">
    <source>
        <dbReference type="EMBL" id="STZ61222.1"/>
    </source>
</evidence>
<evidence type="ECO:0000256" key="4">
    <source>
        <dbReference type="ARBA" id="ARBA00023125"/>
    </source>
</evidence>
<dbReference type="InterPro" id="IPR009057">
    <property type="entry name" value="Homeodomain-like_sf"/>
</dbReference>
<dbReference type="GO" id="GO:0043565">
    <property type="term" value="F:sequence-specific DNA binding"/>
    <property type="evidence" value="ECO:0007669"/>
    <property type="project" value="InterPro"/>
</dbReference>
<protein>
    <submittedName>
        <fullName evidence="7">Transcriptional activator of acetoin/glycerol metabolism</fullName>
    </submittedName>
</protein>
<dbReference type="Gene3D" id="1.10.10.60">
    <property type="entry name" value="Homeodomain-like"/>
    <property type="match status" value="1"/>
</dbReference>
<feature type="domain" description="Sigma-54 factor interaction" evidence="6">
    <location>
        <begin position="363"/>
        <end position="422"/>
    </location>
</feature>
<dbReference type="SUPFAM" id="SSF46689">
    <property type="entry name" value="Homeodomain-like"/>
    <property type="match status" value="1"/>
</dbReference>
<dbReference type="AlphaFoldDB" id="A0A378TK87"/>
<gene>
    <name evidence="7" type="primary">algB</name>
    <name evidence="7" type="ORF">NCTC10821_04771</name>
</gene>
<dbReference type="Gene3D" id="3.30.450.40">
    <property type="match status" value="1"/>
</dbReference>
<organism evidence="7 8">
    <name type="scientific">Mycolicibacterium tokaiense</name>
    <dbReference type="NCBI Taxonomy" id="39695"/>
    <lineage>
        <taxon>Bacteria</taxon>
        <taxon>Bacillati</taxon>
        <taxon>Actinomycetota</taxon>
        <taxon>Actinomycetes</taxon>
        <taxon>Mycobacteriales</taxon>
        <taxon>Mycobacteriaceae</taxon>
        <taxon>Mycolicibacterium</taxon>
    </lineage>
</organism>
<evidence type="ECO:0000313" key="8">
    <source>
        <dbReference type="Proteomes" id="UP000254978"/>
    </source>
</evidence>
<dbReference type="InterPro" id="IPR027417">
    <property type="entry name" value="P-loop_NTPase"/>
</dbReference>
<evidence type="ECO:0000256" key="1">
    <source>
        <dbReference type="ARBA" id="ARBA00022741"/>
    </source>
</evidence>
<dbReference type="InterPro" id="IPR002197">
    <property type="entry name" value="HTH_Fis"/>
</dbReference>
<dbReference type="Pfam" id="PF01590">
    <property type="entry name" value="GAF"/>
    <property type="match status" value="1"/>
</dbReference>
<name>A0A378TK87_9MYCO</name>
<dbReference type="InterPro" id="IPR029016">
    <property type="entry name" value="GAF-like_dom_sf"/>
</dbReference>
<reference evidence="7 8" key="1">
    <citation type="submission" date="2018-06" db="EMBL/GenBank/DDBJ databases">
        <authorList>
            <consortium name="Pathogen Informatics"/>
            <person name="Doyle S."/>
        </authorList>
    </citation>
    <scope>NUCLEOTIDE SEQUENCE [LARGE SCALE GENOMIC DNA]</scope>
    <source>
        <strain evidence="7 8">NCTC10821</strain>
    </source>
</reference>
<dbReference type="GO" id="GO:0005524">
    <property type="term" value="F:ATP binding"/>
    <property type="evidence" value="ECO:0007669"/>
    <property type="project" value="UniProtKB-KW"/>
</dbReference>
<dbReference type="RefSeq" id="WP_232067676.1">
    <property type="nucleotide sequence ID" value="NZ_AP022600.1"/>
</dbReference>
<evidence type="ECO:0000256" key="5">
    <source>
        <dbReference type="ARBA" id="ARBA00023163"/>
    </source>
</evidence>
<dbReference type="InterPro" id="IPR002078">
    <property type="entry name" value="Sigma_54_int"/>
</dbReference>
<dbReference type="GO" id="GO:0006355">
    <property type="term" value="P:regulation of DNA-templated transcription"/>
    <property type="evidence" value="ECO:0007669"/>
    <property type="project" value="InterPro"/>
</dbReference>
<sequence>MDHTFEEGSGAVADGLPDRMQRHEVDRAVPRRLLASWQRSEEYGVPLESVEPVFAGTENLGSLFVECGNEVLADLHRTLSGEPVSLMLTDADGVVLSRLSGDPSLLRALDDVHLAPGFGYAERDVGTNGLGLALADRVPTLVRAEEHYALNLCTFTCAAVPVLEPVSGRLEGSVNFTTWSRSSSDLLLALARSAASNTAALMLARSSGRRPRPTARGQVFRVETQLEPGAGTAHHLSVGWNSLLLRAEQAMVDGHVVAALGEPGAGRATLLAQAARRAYPRDRILSAGTPAPSDTSTWLELWAPELGKAHTAVVVRDVDALPTWAAQRLRDLVAQTAAVPFAMTAERFSDIPPALSALVDTVLEVPPLRERCADVVPLAAHIARRTRGRDVRITPAAARALQNYGWPGNVDQLSRVVADAAGRSDVVDVAMLPTEVLAGDTRHLSRIEAFERGEIVRVLGTGSPTMAEAAHELGMSRATLYRKVAQYGIDVAGRSAR</sequence>
<dbReference type="Gene3D" id="1.10.8.60">
    <property type="match status" value="1"/>
</dbReference>
<proteinExistence type="predicted"/>
<dbReference type="InterPro" id="IPR003018">
    <property type="entry name" value="GAF"/>
</dbReference>
<keyword evidence="5" id="KW-0804">Transcription</keyword>
<keyword evidence="3" id="KW-0805">Transcription regulation</keyword>
<dbReference type="PANTHER" id="PTHR32071">
    <property type="entry name" value="TRANSCRIPTIONAL REGULATORY PROTEIN"/>
    <property type="match status" value="1"/>
</dbReference>